<reference evidence="2 3" key="1">
    <citation type="submission" date="2014-09" db="EMBL/GenBank/DDBJ databases">
        <title>Genome sequencing and annotation of Bacillus Okhensis strain Kh10-101T.</title>
        <authorList>
            <person name="Prakash J.S."/>
        </authorList>
    </citation>
    <scope>NUCLEOTIDE SEQUENCE [LARGE SCALE GENOMIC DNA]</scope>
    <source>
        <strain evidence="3">Kh10-101T</strain>
    </source>
</reference>
<comment type="caution">
    <text evidence="2">The sequence shown here is derived from an EMBL/GenBank/DDBJ whole genome shotgun (WGS) entry which is preliminary data.</text>
</comment>
<feature type="transmembrane region" description="Helical" evidence="1">
    <location>
        <begin position="44"/>
        <end position="67"/>
    </location>
</feature>
<dbReference type="OrthoDB" id="9980075at2"/>
<dbReference type="AlphaFoldDB" id="A0A0B0IGF3"/>
<protein>
    <submittedName>
        <fullName evidence="2">Uncharacterized protein</fullName>
    </submittedName>
</protein>
<dbReference type="RefSeq" id="WP_034625899.1">
    <property type="nucleotide sequence ID" value="NZ_JRJU01000002.1"/>
</dbReference>
<accession>A0A0B0IGF3</accession>
<feature type="transmembrane region" description="Helical" evidence="1">
    <location>
        <begin position="113"/>
        <end position="132"/>
    </location>
</feature>
<organism evidence="2 3">
    <name type="scientific">Halalkalibacter okhensis</name>
    <dbReference type="NCBI Taxonomy" id="333138"/>
    <lineage>
        <taxon>Bacteria</taxon>
        <taxon>Bacillati</taxon>
        <taxon>Bacillota</taxon>
        <taxon>Bacilli</taxon>
        <taxon>Bacillales</taxon>
        <taxon>Bacillaceae</taxon>
        <taxon>Halalkalibacter</taxon>
    </lineage>
</organism>
<keyword evidence="1" id="KW-1133">Transmembrane helix</keyword>
<feature type="transmembrane region" description="Helical" evidence="1">
    <location>
        <begin position="21"/>
        <end position="38"/>
    </location>
</feature>
<dbReference type="STRING" id="333138.LQ50_03000"/>
<keyword evidence="1" id="KW-0812">Transmembrane</keyword>
<evidence type="ECO:0000313" key="2">
    <source>
        <dbReference type="EMBL" id="KHF41683.1"/>
    </source>
</evidence>
<keyword evidence="1" id="KW-0472">Membrane</keyword>
<sequence length="139" mass="15884">MFIFAKNSNIFREGLRFCLHNLLYIFVSAFILFLPIIFKMNLFLLVNMMFLYVLVVAYYYFLIWVKYSVSYIKLGGKIVSLFTIGVFGILPNILFYYILAANINDDVCGFGDVLAAFIVLLSIFIMPIVALVSGRVSKA</sequence>
<dbReference type="EMBL" id="JRJU01000002">
    <property type="protein sequence ID" value="KHF41683.1"/>
    <property type="molecule type" value="Genomic_DNA"/>
</dbReference>
<gene>
    <name evidence="2" type="ORF">LQ50_03000</name>
</gene>
<evidence type="ECO:0000256" key="1">
    <source>
        <dbReference type="SAM" id="Phobius"/>
    </source>
</evidence>
<dbReference type="Proteomes" id="UP000030832">
    <property type="component" value="Unassembled WGS sequence"/>
</dbReference>
<evidence type="ECO:0000313" key="3">
    <source>
        <dbReference type="Proteomes" id="UP000030832"/>
    </source>
</evidence>
<feature type="transmembrane region" description="Helical" evidence="1">
    <location>
        <begin position="79"/>
        <end position="101"/>
    </location>
</feature>
<proteinExistence type="predicted"/>
<name>A0A0B0IGF3_9BACI</name>
<keyword evidence="3" id="KW-1185">Reference proteome</keyword>